<dbReference type="AlphaFoldDB" id="A0A2M4DJI7"/>
<reference evidence="1" key="1">
    <citation type="submission" date="2018-01" db="EMBL/GenBank/DDBJ databases">
        <title>An insight into the sialome of Amazonian anophelines.</title>
        <authorList>
            <person name="Ribeiro J.M."/>
            <person name="Scarpassa V."/>
            <person name="Calvo E."/>
        </authorList>
    </citation>
    <scope>NUCLEOTIDE SEQUENCE</scope>
</reference>
<name>A0A2M4DJI7_ANODA</name>
<protein>
    <submittedName>
        <fullName evidence="1">Putative secreted protein</fullName>
    </submittedName>
</protein>
<dbReference type="EMBL" id="GGFL01013545">
    <property type="protein sequence ID" value="MBW77723.1"/>
    <property type="molecule type" value="Transcribed_RNA"/>
</dbReference>
<organism evidence="1">
    <name type="scientific">Anopheles darlingi</name>
    <name type="common">Mosquito</name>
    <dbReference type="NCBI Taxonomy" id="43151"/>
    <lineage>
        <taxon>Eukaryota</taxon>
        <taxon>Metazoa</taxon>
        <taxon>Ecdysozoa</taxon>
        <taxon>Arthropoda</taxon>
        <taxon>Hexapoda</taxon>
        <taxon>Insecta</taxon>
        <taxon>Pterygota</taxon>
        <taxon>Neoptera</taxon>
        <taxon>Endopterygota</taxon>
        <taxon>Diptera</taxon>
        <taxon>Nematocera</taxon>
        <taxon>Culicoidea</taxon>
        <taxon>Culicidae</taxon>
        <taxon>Anophelinae</taxon>
        <taxon>Anopheles</taxon>
    </lineage>
</organism>
<evidence type="ECO:0000313" key="1">
    <source>
        <dbReference type="EMBL" id="MBW77723.1"/>
    </source>
</evidence>
<proteinExistence type="predicted"/>
<sequence>MSSSGKIARYCVMMLNSWTRVTSIVFVRCCWASSVGMATRSSRNQPVRIWRNFSFSSAGENACIRRK</sequence>
<accession>A0A2M4DJI7</accession>